<dbReference type="GO" id="GO:0004056">
    <property type="term" value="F:argininosuccinate lyase activity"/>
    <property type="evidence" value="ECO:0007669"/>
    <property type="project" value="UniProtKB-UniRule"/>
</dbReference>
<evidence type="ECO:0000256" key="6">
    <source>
        <dbReference type="ARBA" id="ARBA00023239"/>
    </source>
</evidence>
<organism evidence="10 11">
    <name type="scientific">Propionivibrio dicarboxylicus</name>
    <dbReference type="NCBI Taxonomy" id="83767"/>
    <lineage>
        <taxon>Bacteria</taxon>
        <taxon>Pseudomonadati</taxon>
        <taxon>Pseudomonadota</taxon>
        <taxon>Betaproteobacteria</taxon>
        <taxon>Rhodocyclales</taxon>
        <taxon>Rhodocyclaceae</taxon>
        <taxon>Propionivibrio</taxon>
    </lineage>
</organism>
<gene>
    <name evidence="7" type="primary">argH</name>
    <name evidence="10" type="ORF">SAMN05660652_04072</name>
</gene>
<dbReference type="RefSeq" id="WP_091940648.1">
    <property type="nucleotide sequence ID" value="NZ_FNCY01000031.1"/>
</dbReference>
<dbReference type="UniPathway" id="UPA00068">
    <property type="reaction ID" value="UER00114"/>
</dbReference>
<dbReference type="Proteomes" id="UP000198607">
    <property type="component" value="Unassembled WGS sequence"/>
</dbReference>
<evidence type="ECO:0000256" key="2">
    <source>
        <dbReference type="ARBA" id="ARBA00004941"/>
    </source>
</evidence>
<keyword evidence="5 7" id="KW-0028">Amino-acid biosynthesis</keyword>
<dbReference type="SUPFAM" id="SSF48557">
    <property type="entry name" value="L-aspartase-like"/>
    <property type="match status" value="1"/>
</dbReference>
<reference evidence="10 11" key="1">
    <citation type="submission" date="2016-10" db="EMBL/GenBank/DDBJ databases">
        <authorList>
            <person name="de Groot N.N."/>
        </authorList>
    </citation>
    <scope>NUCLEOTIDE SEQUENCE [LARGE SCALE GENOMIC DNA]</scope>
    <source>
        <strain evidence="10 11">DSM 5885</strain>
    </source>
</reference>
<comment type="subcellular location">
    <subcellularLocation>
        <location evidence="7">Cytoplasm</location>
    </subcellularLocation>
</comment>
<dbReference type="CDD" id="cd01359">
    <property type="entry name" value="Argininosuccinate_lyase"/>
    <property type="match status" value="1"/>
</dbReference>
<dbReference type="NCBIfam" id="TIGR00838">
    <property type="entry name" value="argH"/>
    <property type="match status" value="1"/>
</dbReference>
<evidence type="ECO:0000313" key="10">
    <source>
        <dbReference type="EMBL" id="SDI80929.1"/>
    </source>
</evidence>
<dbReference type="GO" id="GO:0042450">
    <property type="term" value="P:L-arginine biosynthetic process via ornithine"/>
    <property type="evidence" value="ECO:0007669"/>
    <property type="project" value="UniProtKB-UniRule"/>
</dbReference>
<dbReference type="PROSITE" id="PS00163">
    <property type="entry name" value="FUMARATE_LYASES"/>
    <property type="match status" value="1"/>
</dbReference>
<dbReference type="InterPro" id="IPR024083">
    <property type="entry name" value="Fumarase/histidase_N"/>
</dbReference>
<evidence type="ECO:0000256" key="7">
    <source>
        <dbReference type="HAMAP-Rule" id="MF_00006"/>
    </source>
</evidence>
<dbReference type="Gene3D" id="1.10.40.30">
    <property type="entry name" value="Fumarase/aspartase (C-terminal domain)"/>
    <property type="match status" value="1"/>
</dbReference>
<evidence type="ECO:0000256" key="1">
    <source>
        <dbReference type="ARBA" id="ARBA00000985"/>
    </source>
</evidence>
<dbReference type="PANTHER" id="PTHR43814:SF1">
    <property type="entry name" value="ARGININOSUCCINATE LYASE"/>
    <property type="match status" value="1"/>
</dbReference>
<keyword evidence="11" id="KW-1185">Reference proteome</keyword>
<dbReference type="Pfam" id="PF00206">
    <property type="entry name" value="Lyase_1"/>
    <property type="match status" value="1"/>
</dbReference>
<sequence>MNLVSYTASVNVDKRMWHQDIRGSLAHARMLARQAIISPSDLADIERGMAQIVSEIEAGSFKWSLDLKDVHLNIEYRLTMLVGDAGKRLHTGRSRNDQVATDIRLYLRDAIDDILTLLKTFQTSLLDLAEREAATPMPGCTHLQVAQPVTFGHHLLAWFEMTRRDAERFADVRKRTNFLPLGAAALAGTTYPIDREFVAAELGFAGVCENSLDAVSDRDFAIEFCAAASMLMMHFSRMSEELVLWMNPRFGFVRIADRFCTGSSIMPQKKNPDVPELARGKTGRVYGHLMSLLTLMKGQPLAFNKDNQEDKEPLFDAVDTVSDTLRISAEMIAGITARPENMRDALRQGFATATDLADYLTRKGLPFRDAHEAVGLAVKRAEELGVDLPQLSLAELQAFSPMIGEDVFAVLTVEGSLNSRDHIGGTAPKRVVEAILSARKRL</sequence>
<comment type="catalytic activity">
    <reaction evidence="1 7">
        <text>2-(N(omega)-L-arginino)succinate = fumarate + L-arginine</text>
        <dbReference type="Rhea" id="RHEA:24020"/>
        <dbReference type="ChEBI" id="CHEBI:29806"/>
        <dbReference type="ChEBI" id="CHEBI:32682"/>
        <dbReference type="ChEBI" id="CHEBI:57472"/>
        <dbReference type="EC" id="4.3.2.1"/>
    </reaction>
</comment>
<dbReference type="FunFam" id="1.20.200.10:FF:000015">
    <property type="entry name" value="argininosuccinate lyase isoform X2"/>
    <property type="match status" value="1"/>
</dbReference>
<comment type="similarity">
    <text evidence="7">Belongs to the lyase 1 family. Argininosuccinate lyase subfamily.</text>
</comment>
<dbReference type="EMBL" id="FNCY01000031">
    <property type="protein sequence ID" value="SDI80929.1"/>
    <property type="molecule type" value="Genomic_DNA"/>
</dbReference>
<feature type="domain" description="Fumarate lyase N-terminal" evidence="8">
    <location>
        <begin position="6"/>
        <end position="287"/>
    </location>
</feature>
<evidence type="ECO:0000259" key="8">
    <source>
        <dbReference type="Pfam" id="PF00206"/>
    </source>
</evidence>
<keyword evidence="7" id="KW-0963">Cytoplasm</keyword>
<dbReference type="EC" id="4.3.2.1" evidence="3 7"/>
<dbReference type="InterPro" id="IPR009049">
    <property type="entry name" value="Argininosuccinate_lyase"/>
</dbReference>
<dbReference type="PRINTS" id="PR00149">
    <property type="entry name" value="FUMRATELYASE"/>
</dbReference>
<dbReference type="STRING" id="83767.SAMN05660652_04072"/>
<evidence type="ECO:0000313" key="11">
    <source>
        <dbReference type="Proteomes" id="UP000198607"/>
    </source>
</evidence>
<protein>
    <recommendedName>
        <fullName evidence="3 7">Argininosuccinate lyase</fullName>
        <shortName evidence="7">ASAL</shortName>
        <ecNumber evidence="3 7">4.3.2.1</ecNumber>
    </recommendedName>
    <alternativeName>
        <fullName evidence="7">Arginosuccinase</fullName>
    </alternativeName>
</protein>
<dbReference type="AlphaFoldDB" id="A0A1G8NKZ3"/>
<evidence type="ECO:0000256" key="3">
    <source>
        <dbReference type="ARBA" id="ARBA00012338"/>
    </source>
</evidence>
<dbReference type="InterPro" id="IPR020557">
    <property type="entry name" value="Fumarate_lyase_CS"/>
</dbReference>
<dbReference type="PRINTS" id="PR00145">
    <property type="entry name" value="ARGSUCLYASE"/>
</dbReference>
<dbReference type="InterPro" id="IPR029419">
    <property type="entry name" value="Arg_succ_lyase_C"/>
</dbReference>
<dbReference type="InterPro" id="IPR000362">
    <property type="entry name" value="Fumarate_lyase_fam"/>
</dbReference>
<dbReference type="FunFam" id="1.10.40.30:FF:000001">
    <property type="entry name" value="Argininosuccinate lyase"/>
    <property type="match status" value="1"/>
</dbReference>
<dbReference type="Gene3D" id="1.20.200.10">
    <property type="entry name" value="Fumarase/aspartase (Central domain)"/>
    <property type="match status" value="1"/>
</dbReference>
<dbReference type="Gene3D" id="1.10.275.10">
    <property type="entry name" value="Fumarase/aspartase (N-terminal domain)"/>
    <property type="match status" value="1"/>
</dbReference>
<accession>A0A1G8NKZ3</accession>
<dbReference type="GO" id="GO:0005829">
    <property type="term" value="C:cytosol"/>
    <property type="evidence" value="ECO:0007669"/>
    <property type="project" value="TreeGrafter"/>
</dbReference>
<feature type="domain" description="Argininosuccinate lyase C-terminal" evidence="9">
    <location>
        <begin position="350"/>
        <end position="418"/>
    </location>
</feature>
<evidence type="ECO:0000259" key="9">
    <source>
        <dbReference type="Pfam" id="PF14698"/>
    </source>
</evidence>
<dbReference type="InterPro" id="IPR022761">
    <property type="entry name" value="Fumarate_lyase_N"/>
</dbReference>
<name>A0A1G8NKZ3_9RHOO</name>
<keyword evidence="6 7" id="KW-0456">Lyase</keyword>
<dbReference type="OrthoDB" id="9769623at2"/>
<dbReference type="PANTHER" id="PTHR43814">
    <property type="entry name" value="ARGININOSUCCINATE LYASE"/>
    <property type="match status" value="1"/>
</dbReference>
<dbReference type="Pfam" id="PF14698">
    <property type="entry name" value="ASL_C2"/>
    <property type="match status" value="1"/>
</dbReference>
<dbReference type="InterPro" id="IPR008948">
    <property type="entry name" value="L-Aspartase-like"/>
</dbReference>
<proteinExistence type="inferred from homology"/>
<dbReference type="HAMAP" id="MF_00006">
    <property type="entry name" value="Arg_succ_lyase"/>
    <property type="match status" value="1"/>
</dbReference>
<evidence type="ECO:0000256" key="4">
    <source>
        <dbReference type="ARBA" id="ARBA00022571"/>
    </source>
</evidence>
<dbReference type="FunFam" id="1.10.275.10:FF:000002">
    <property type="entry name" value="Argininosuccinate lyase"/>
    <property type="match status" value="1"/>
</dbReference>
<keyword evidence="4 7" id="KW-0055">Arginine biosynthesis</keyword>
<comment type="pathway">
    <text evidence="2 7">Amino-acid biosynthesis; L-arginine biosynthesis; L-arginine from L-ornithine and carbamoyl phosphate: step 3/3.</text>
</comment>
<evidence type="ECO:0000256" key="5">
    <source>
        <dbReference type="ARBA" id="ARBA00022605"/>
    </source>
</evidence>